<proteinExistence type="predicted"/>
<sequence>MMRAPLPLAAEGNIHPRFNILAYTGTIPRALMAERTPIPVPDRQVMTENVAPPALRAKRIKPTPSTALNCPALFPPGNYTDAKWPVSAETDGRPPNIVGGIGGAGSSLVSSMIHSAPPATTSTADAPLRGHRQMILRQQLRGHLWKVNMNTCLERSFM</sequence>
<dbReference type="Proteomes" id="UP000273807">
    <property type="component" value="Unassembled WGS sequence"/>
</dbReference>
<evidence type="ECO:0000313" key="1">
    <source>
        <dbReference type="EMBL" id="RNL61759.1"/>
    </source>
</evidence>
<name>A0A3N0CEQ6_9MICC</name>
<dbReference type="EMBL" id="RBED01000006">
    <property type="protein sequence ID" value="RNL61759.1"/>
    <property type="molecule type" value="Genomic_DNA"/>
</dbReference>
<organism evidence="1 2">
    <name type="scientific">Arthrobacter oryzae</name>
    <dbReference type="NCBI Taxonomy" id="409290"/>
    <lineage>
        <taxon>Bacteria</taxon>
        <taxon>Bacillati</taxon>
        <taxon>Actinomycetota</taxon>
        <taxon>Actinomycetes</taxon>
        <taxon>Micrococcales</taxon>
        <taxon>Micrococcaceae</taxon>
        <taxon>Arthrobacter</taxon>
    </lineage>
</organism>
<comment type="caution">
    <text evidence="1">The sequence shown here is derived from an EMBL/GenBank/DDBJ whole genome shotgun (WGS) entry which is preliminary data.</text>
</comment>
<dbReference type="AlphaFoldDB" id="A0A3N0CEQ6"/>
<reference evidence="1 2" key="1">
    <citation type="submission" date="2018-10" db="EMBL/GenBank/DDBJ databases">
        <title>Genome sequencing of Arthrobacter oryzae TNB02.</title>
        <authorList>
            <person name="Cho Y.-J."/>
            <person name="Cho A."/>
            <person name="Kim O.-S."/>
        </authorList>
    </citation>
    <scope>NUCLEOTIDE SEQUENCE [LARGE SCALE GENOMIC DNA]</scope>
    <source>
        <strain evidence="1 2">TNB02</strain>
    </source>
</reference>
<protein>
    <submittedName>
        <fullName evidence="1">Uncharacterized protein</fullName>
    </submittedName>
</protein>
<keyword evidence="2" id="KW-1185">Reference proteome</keyword>
<gene>
    <name evidence="1" type="ORF">D7003_00955</name>
</gene>
<evidence type="ECO:0000313" key="2">
    <source>
        <dbReference type="Proteomes" id="UP000273807"/>
    </source>
</evidence>
<accession>A0A3N0CEQ6</accession>